<dbReference type="PROSITE" id="PS51914">
    <property type="entry name" value="MRH"/>
    <property type="match status" value="1"/>
</dbReference>
<dbReference type="PANTHER" id="PTHR15071:SF0">
    <property type="entry name" value="MANNOSE 6-PHOSPHATE RECEPTOR-LIKE PROTEIN 1"/>
    <property type="match status" value="1"/>
</dbReference>
<dbReference type="GO" id="GO:0010008">
    <property type="term" value="C:endosome membrane"/>
    <property type="evidence" value="ECO:0007669"/>
    <property type="project" value="UniProtKB-SubCell"/>
</dbReference>
<evidence type="ECO:0000256" key="8">
    <source>
        <dbReference type="ARBA" id="ARBA00023180"/>
    </source>
</evidence>
<gene>
    <name evidence="12" type="ORF">GSI_06232</name>
</gene>
<keyword evidence="6 10" id="KW-0472">Membrane</keyword>
<evidence type="ECO:0000256" key="3">
    <source>
        <dbReference type="ARBA" id="ARBA00022692"/>
    </source>
</evidence>
<organism evidence="12 13">
    <name type="scientific">Ganoderma sinense ZZ0214-1</name>
    <dbReference type="NCBI Taxonomy" id="1077348"/>
    <lineage>
        <taxon>Eukaryota</taxon>
        <taxon>Fungi</taxon>
        <taxon>Dikarya</taxon>
        <taxon>Basidiomycota</taxon>
        <taxon>Agaricomycotina</taxon>
        <taxon>Agaricomycetes</taxon>
        <taxon>Polyporales</taxon>
        <taxon>Polyporaceae</taxon>
        <taxon>Ganoderma</taxon>
    </lineage>
</organism>
<evidence type="ECO:0000256" key="5">
    <source>
        <dbReference type="ARBA" id="ARBA00022989"/>
    </source>
</evidence>
<dbReference type="InterPro" id="IPR044865">
    <property type="entry name" value="MRH_dom"/>
</dbReference>
<dbReference type="Proteomes" id="UP000230002">
    <property type="component" value="Unassembled WGS sequence"/>
</dbReference>
<evidence type="ECO:0000256" key="1">
    <source>
        <dbReference type="ARBA" id="ARBA00004308"/>
    </source>
</evidence>
<dbReference type="STRING" id="1077348.A0A2G8SCN9"/>
<sequence>MACNHGEKACTTHDSGNYYDLSRLSASKDYEFTTPSGHKYVLNVCKHISKEVWNPHVDKPEDVAGYTERAHGGFSLGDVNTTVLVREGNPVILMTDGSPCPNAGNQTASTAIRFICDSSAGTGNPNMIATLPPDEENACSFFVEWRTEMACPTSEGSVFGTIVSVLAIIVAVLFALYVVGGTLYNRYVLELQGMDQIPKLSFFSFYDAMEYVRDCVDRVKYRSSDAWHSRNWGAQSWGSGGARAGSGGAGYGGLRSTPEEAETMLGGPPGWLDEQDEDDAEAARHASAPPPGSQVENHGSQRPGMDESGVIRL</sequence>
<protein>
    <recommendedName>
        <fullName evidence="11">MRH domain-containing protein</fullName>
    </recommendedName>
</protein>
<dbReference type="OrthoDB" id="4504960at2759"/>
<keyword evidence="4" id="KW-0732">Signal</keyword>
<evidence type="ECO:0000313" key="12">
    <source>
        <dbReference type="EMBL" id="PIL31530.1"/>
    </source>
</evidence>
<keyword evidence="8" id="KW-0325">Glycoprotein</keyword>
<dbReference type="GO" id="GO:0007034">
    <property type="term" value="P:vacuolar transport"/>
    <property type="evidence" value="ECO:0007669"/>
    <property type="project" value="TreeGrafter"/>
</dbReference>
<dbReference type="Pfam" id="PF02157">
    <property type="entry name" value="Man-6-P_recep"/>
    <property type="match status" value="1"/>
</dbReference>
<feature type="region of interest" description="Disordered" evidence="9">
    <location>
        <begin position="248"/>
        <end position="313"/>
    </location>
</feature>
<evidence type="ECO:0000256" key="6">
    <source>
        <dbReference type="ARBA" id="ARBA00023136"/>
    </source>
</evidence>
<evidence type="ECO:0000256" key="9">
    <source>
        <dbReference type="SAM" id="MobiDB-lite"/>
    </source>
</evidence>
<feature type="domain" description="MRH" evidence="11">
    <location>
        <begin position="8"/>
        <end position="153"/>
    </location>
</feature>
<evidence type="ECO:0000256" key="4">
    <source>
        <dbReference type="ARBA" id="ARBA00022729"/>
    </source>
</evidence>
<dbReference type="InterPro" id="IPR028927">
    <property type="entry name" value="Man-6-P_rcpt"/>
</dbReference>
<dbReference type="GO" id="GO:0005770">
    <property type="term" value="C:late endosome"/>
    <property type="evidence" value="ECO:0007669"/>
    <property type="project" value="TreeGrafter"/>
</dbReference>
<keyword evidence="7" id="KW-1015">Disulfide bond</keyword>
<dbReference type="Gene3D" id="2.70.130.10">
    <property type="entry name" value="Mannose-6-phosphate receptor binding domain"/>
    <property type="match status" value="1"/>
</dbReference>
<reference evidence="12 13" key="1">
    <citation type="journal article" date="2015" name="Sci. Rep.">
        <title>Chromosome-level genome map provides insights into diverse defense mechanisms in the medicinal fungus Ganoderma sinense.</title>
        <authorList>
            <person name="Zhu Y."/>
            <person name="Xu J."/>
            <person name="Sun C."/>
            <person name="Zhou S."/>
            <person name="Xu H."/>
            <person name="Nelson D.R."/>
            <person name="Qian J."/>
            <person name="Song J."/>
            <person name="Luo H."/>
            <person name="Xiang L."/>
            <person name="Li Y."/>
            <person name="Xu Z."/>
            <person name="Ji A."/>
            <person name="Wang L."/>
            <person name="Lu S."/>
            <person name="Hayward A."/>
            <person name="Sun W."/>
            <person name="Li X."/>
            <person name="Schwartz D.C."/>
            <person name="Wang Y."/>
            <person name="Chen S."/>
        </authorList>
    </citation>
    <scope>NUCLEOTIDE SEQUENCE [LARGE SCALE GENOMIC DNA]</scope>
    <source>
        <strain evidence="12 13">ZZ0214-1</strain>
    </source>
</reference>
<keyword evidence="13" id="KW-1185">Reference proteome</keyword>
<keyword evidence="5 10" id="KW-1133">Transmembrane helix</keyword>
<name>A0A2G8SCN9_9APHY</name>
<dbReference type="GO" id="GO:0000139">
    <property type="term" value="C:Golgi membrane"/>
    <property type="evidence" value="ECO:0007669"/>
    <property type="project" value="UniProtKB-SubCell"/>
</dbReference>
<keyword evidence="2" id="KW-0813">Transport</keyword>
<proteinExistence type="predicted"/>
<evidence type="ECO:0000313" key="13">
    <source>
        <dbReference type="Proteomes" id="UP000230002"/>
    </source>
</evidence>
<keyword evidence="3 10" id="KW-0812">Transmembrane</keyword>
<dbReference type="SUPFAM" id="SSF50911">
    <property type="entry name" value="Mannose 6-phosphate receptor domain"/>
    <property type="match status" value="1"/>
</dbReference>
<evidence type="ECO:0000256" key="7">
    <source>
        <dbReference type="ARBA" id="ARBA00023157"/>
    </source>
</evidence>
<dbReference type="EMBL" id="AYKW01000012">
    <property type="protein sequence ID" value="PIL31530.1"/>
    <property type="molecule type" value="Genomic_DNA"/>
</dbReference>
<feature type="transmembrane region" description="Helical" evidence="10">
    <location>
        <begin position="158"/>
        <end position="179"/>
    </location>
</feature>
<dbReference type="AlphaFoldDB" id="A0A2G8SCN9"/>
<dbReference type="InterPro" id="IPR009011">
    <property type="entry name" value="Man6P_isomerase_rcpt-bd_dom_sf"/>
</dbReference>
<accession>A0A2G8SCN9</accession>
<comment type="caution">
    <text evidence="12">The sequence shown here is derived from an EMBL/GenBank/DDBJ whole genome shotgun (WGS) entry which is preliminary data.</text>
</comment>
<dbReference type="PANTHER" id="PTHR15071">
    <property type="entry name" value="MANNOSE-6-PHOSPHATE RECEPTOR FAMILY MEMBER"/>
    <property type="match status" value="1"/>
</dbReference>
<evidence type="ECO:0000256" key="2">
    <source>
        <dbReference type="ARBA" id="ARBA00022448"/>
    </source>
</evidence>
<comment type="subcellular location">
    <subcellularLocation>
        <location evidence="1">Endomembrane system</location>
    </subcellularLocation>
</comment>
<evidence type="ECO:0000256" key="10">
    <source>
        <dbReference type="SAM" id="Phobius"/>
    </source>
</evidence>
<evidence type="ECO:0000259" key="11">
    <source>
        <dbReference type="PROSITE" id="PS51914"/>
    </source>
</evidence>